<dbReference type="eggNOG" id="COG1305">
    <property type="taxonomic scope" value="Bacteria"/>
</dbReference>
<organism evidence="4 5">
    <name type="scientific">Rossellomorea vietnamensis</name>
    <dbReference type="NCBI Taxonomy" id="218284"/>
    <lineage>
        <taxon>Bacteria</taxon>
        <taxon>Bacillati</taxon>
        <taxon>Bacillota</taxon>
        <taxon>Bacilli</taxon>
        <taxon>Bacillales</taxon>
        <taxon>Bacillaceae</taxon>
        <taxon>Rossellomorea</taxon>
    </lineage>
</organism>
<evidence type="ECO:0000313" key="4">
    <source>
        <dbReference type="EMBL" id="KPL60384.1"/>
    </source>
</evidence>
<dbReference type="InterPro" id="IPR038765">
    <property type="entry name" value="Papain-like_cys_pep_sf"/>
</dbReference>
<sequence length="566" mass="64335">MREKRSFLILIVCLLSSFLFVTACSDSNASSGEAKADKREEYPYEKEVKKMNEEIGEEEPLKLTSYSEEIGVTINEPTYKEFAANGKVSVKGEIEKYQDLKSDFAWIKVRANEEGPAGRQLEYYTPIEDGMFKQDIHFFNGKGEYSVSVQLPSKDRENYYYDTASFTVHNVNPEINRDVTLTPFGQDAELSLSTKSSYVKGNEVFSLKGEAASLSDEDTIMLRLKKDSDNWKQVIPVKDGEFNYDVPLFYGKGVHELEVLVPDGDRENYYQTATTLLIDNESARVMSPIEYADTYRERGVTLEFPRFGGEESDGQYRIKGSIDPEAEFGRETTHIYITTKKGEDEALDVIPVEDFNFDDSFYLRFGPGTYEVTLSVPEIKEENSDYFRFFGFAKFEVESTGEDKRDLLPSRGVQSDSPEIKGQAETVTSGKGSDRDKAKAIYDYVAKNVSYDVKKYENDDFNWDDSALKTLESKTGVCQDYAYLAIAMLRASDIEARFVEGRAGGIFPGRHAWVEANLDGEWVTLDPTWGSGYLKDDKFVPAFNEDYFDPDMNEFKKTHTRTGVSY</sequence>
<dbReference type="AlphaFoldDB" id="A0A0P6W2S6"/>
<proteinExistence type="predicted"/>
<feature type="region of interest" description="Disordered" evidence="1">
    <location>
        <begin position="403"/>
        <end position="434"/>
    </location>
</feature>
<accession>A0A0P6W2S6</accession>
<dbReference type="PATRIC" id="fig|218284.4.peg.2944"/>
<dbReference type="PANTHER" id="PTHR33490:SF3">
    <property type="entry name" value="CONSERVED INTEGRAL MEMBRANE PROTEIN"/>
    <property type="match status" value="1"/>
</dbReference>
<evidence type="ECO:0000313" key="5">
    <source>
        <dbReference type="Proteomes" id="UP000050398"/>
    </source>
</evidence>
<dbReference type="SUPFAM" id="SSF54001">
    <property type="entry name" value="Cysteine proteinases"/>
    <property type="match status" value="1"/>
</dbReference>
<dbReference type="EMBL" id="LIXZ01000004">
    <property type="protein sequence ID" value="KPL60384.1"/>
    <property type="molecule type" value="Genomic_DNA"/>
</dbReference>
<gene>
    <name evidence="4" type="ORF">AM506_07205</name>
</gene>
<dbReference type="PROSITE" id="PS51257">
    <property type="entry name" value="PROKAR_LIPOPROTEIN"/>
    <property type="match status" value="1"/>
</dbReference>
<dbReference type="Pfam" id="PF01841">
    <property type="entry name" value="Transglut_core"/>
    <property type="match status" value="1"/>
</dbReference>
<evidence type="ECO:0000256" key="2">
    <source>
        <dbReference type="SAM" id="SignalP"/>
    </source>
</evidence>
<protein>
    <submittedName>
        <fullName evidence="4">Transglutaminase</fullName>
    </submittedName>
</protein>
<dbReference type="SMART" id="SM00460">
    <property type="entry name" value="TGc"/>
    <property type="match status" value="1"/>
</dbReference>
<feature type="signal peptide" evidence="2">
    <location>
        <begin position="1"/>
        <end position="23"/>
    </location>
</feature>
<dbReference type="OrthoDB" id="9787782at2"/>
<dbReference type="PANTHER" id="PTHR33490">
    <property type="entry name" value="BLR5614 PROTEIN-RELATED"/>
    <property type="match status" value="1"/>
</dbReference>
<feature type="chain" id="PRO_5039625489" evidence="2">
    <location>
        <begin position="24"/>
        <end position="566"/>
    </location>
</feature>
<dbReference type="RefSeq" id="WP_060671807.1">
    <property type="nucleotide sequence ID" value="NZ_LIXZ01000004.1"/>
</dbReference>
<dbReference type="Gene3D" id="3.10.620.30">
    <property type="match status" value="1"/>
</dbReference>
<name>A0A0P6W2S6_9BACI</name>
<evidence type="ECO:0000256" key="1">
    <source>
        <dbReference type="SAM" id="MobiDB-lite"/>
    </source>
</evidence>
<keyword evidence="2" id="KW-0732">Signal</keyword>
<comment type="caution">
    <text evidence="4">The sequence shown here is derived from an EMBL/GenBank/DDBJ whole genome shotgun (WGS) entry which is preliminary data.</text>
</comment>
<feature type="domain" description="Transglutaminase-like" evidence="3">
    <location>
        <begin position="470"/>
        <end position="529"/>
    </location>
</feature>
<dbReference type="Proteomes" id="UP000050398">
    <property type="component" value="Unassembled WGS sequence"/>
</dbReference>
<reference evidence="4 5" key="1">
    <citation type="submission" date="2015-08" db="EMBL/GenBank/DDBJ databases">
        <title>Draft Genome Sequence of Bacillus vietnamensis UCD-SED5.</title>
        <authorList>
            <person name="Lee R.D."/>
            <person name="Jospin G."/>
            <person name="Lang J.M."/>
            <person name="Coil D.A."/>
            <person name="Eisen J.A."/>
        </authorList>
    </citation>
    <scope>NUCLEOTIDE SEQUENCE [LARGE SCALE GENOMIC DNA]</scope>
    <source>
        <strain evidence="4 5">UCD-SED5</strain>
    </source>
</reference>
<dbReference type="InterPro" id="IPR002931">
    <property type="entry name" value="Transglutaminase-like"/>
</dbReference>
<evidence type="ECO:0000259" key="3">
    <source>
        <dbReference type="SMART" id="SM00460"/>
    </source>
</evidence>